<evidence type="ECO:0000313" key="8">
    <source>
        <dbReference type="Proteomes" id="UP000308901"/>
    </source>
</evidence>
<dbReference type="PANTHER" id="PTHR46383">
    <property type="entry name" value="ASPARTATE AMINOTRANSFERASE"/>
    <property type="match status" value="1"/>
</dbReference>
<dbReference type="InterPro" id="IPR015421">
    <property type="entry name" value="PyrdxlP-dep_Trfase_major"/>
</dbReference>
<accession>A0A5R8Y398</accession>
<protein>
    <submittedName>
        <fullName evidence="7">Aminotransferase class I/II-fold pyridoxal phosphate-dependent enzyme</fullName>
    </submittedName>
</protein>
<dbReference type="PANTHER" id="PTHR46383:SF2">
    <property type="entry name" value="AMINOTRANSFERASE"/>
    <property type="match status" value="1"/>
</dbReference>
<evidence type="ECO:0000256" key="5">
    <source>
        <dbReference type="ARBA" id="ARBA00022898"/>
    </source>
</evidence>
<dbReference type="InterPro" id="IPR015424">
    <property type="entry name" value="PyrdxlP-dep_Trfase"/>
</dbReference>
<dbReference type="InterPro" id="IPR004839">
    <property type="entry name" value="Aminotransferase_I/II_large"/>
</dbReference>
<evidence type="ECO:0000313" key="7">
    <source>
        <dbReference type="EMBL" id="TLP40559.1"/>
    </source>
</evidence>
<keyword evidence="3 7" id="KW-0032">Aminotransferase</keyword>
<comment type="similarity">
    <text evidence="2">Belongs to the class-I pyridoxal-phosphate-dependent aminotransferase family.</text>
</comment>
<dbReference type="Gene3D" id="3.40.640.10">
    <property type="entry name" value="Type I PLP-dependent aspartate aminotransferase-like (Major domain)"/>
    <property type="match status" value="1"/>
</dbReference>
<proteinExistence type="inferred from homology"/>
<dbReference type="AlphaFoldDB" id="A0A5R8Y398"/>
<dbReference type="GO" id="GO:0008483">
    <property type="term" value="F:transaminase activity"/>
    <property type="evidence" value="ECO:0007669"/>
    <property type="project" value="UniProtKB-KW"/>
</dbReference>
<gene>
    <name evidence="7" type="ORF">FDK22_00665</name>
</gene>
<keyword evidence="4 7" id="KW-0808">Transferase</keyword>
<evidence type="ECO:0000256" key="1">
    <source>
        <dbReference type="ARBA" id="ARBA00001933"/>
    </source>
</evidence>
<name>A0A5R8Y398_9BACT</name>
<evidence type="ECO:0000256" key="4">
    <source>
        <dbReference type="ARBA" id="ARBA00022679"/>
    </source>
</evidence>
<dbReference type="GO" id="GO:0006520">
    <property type="term" value="P:amino acid metabolic process"/>
    <property type="evidence" value="ECO:0007669"/>
    <property type="project" value="InterPro"/>
</dbReference>
<comment type="cofactor">
    <cofactor evidence="1">
        <name>pyridoxal 5'-phosphate</name>
        <dbReference type="ChEBI" id="CHEBI:597326"/>
    </cofactor>
</comment>
<dbReference type="RefSeq" id="WP_138150849.1">
    <property type="nucleotide sequence ID" value="NZ_VANU01000001.1"/>
</dbReference>
<keyword evidence="8" id="KW-1185">Reference proteome</keyword>
<evidence type="ECO:0000259" key="6">
    <source>
        <dbReference type="Pfam" id="PF00155"/>
    </source>
</evidence>
<keyword evidence="5" id="KW-0663">Pyridoxal phosphate</keyword>
<dbReference type="Pfam" id="PF00155">
    <property type="entry name" value="Aminotran_1_2"/>
    <property type="match status" value="1"/>
</dbReference>
<comment type="caution">
    <text evidence="7">The sequence shown here is derived from an EMBL/GenBank/DDBJ whole genome shotgun (WGS) entry which is preliminary data.</text>
</comment>
<evidence type="ECO:0000256" key="3">
    <source>
        <dbReference type="ARBA" id="ARBA00022576"/>
    </source>
</evidence>
<evidence type="ECO:0000256" key="2">
    <source>
        <dbReference type="ARBA" id="ARBA00007441"/>
    </source>
</evidence>
<reference evidence="7 8" key="1">
    <citation type="submission" date="2019-05" db="EMBL/GenBank/DDBJ databases">
        <title>Arcobacter sp. nov., isolated from sea sediment.</title>
        <authorList>
            <person name="Kim W."/>
        </authorList>
    </citation>
    <scope>NUCLEOTIDE SEQUENCE [LARGE SCALE GENOMIC DNA]</scope>
    <source>
        <strain evidence="7 8">CAU 1517</strain>
    </source>
</reference>
<dbReference type="InterPro" id="IPR050596">
    <property type="entry name" value="AspAT/PAT-like"/>
</dbReference>
<dbReference type="EMBL" id="VANU01000001">
    <property type="protein sequence ID" value="TLP40559.1"/>
    <property type="molecule type" value="Genomic_DNA"/>
</dbReference>
<dbReference type="CDD" id="cd00609">
    <property type="entry name" value="AAT_like"/>
    <property type="match status" value="1"/>
</dbReference>
<organism evidence="7 8">
    <name type="scientific">Arcobacter arenosus</name>
    <dbReference type="NCBI Taxonomy" id="2576037"/>
    <lineage>
        <taxon>Bacteria</taxon>
        <taxon>Pseudomonadati</taxon>
        <taxon>Campylobacterota</taxon>
        <taxon>Epsilonproteobacteria</taxon>
        <taxon>Campylobacterales</taxon>
        <taxon>Arcobacteraceae</taxon>
        <taxon>Arcobacter</taxon>
    </lineage>
</organism>
<dbReference type="Proteomes" id="UP000308901">
    <property type="component" value="Unassembled WGS sequence"/>
</dbReference>
<sequence length="372" mass="43152">MRYDKMSSFIVMDIVRDAQKYEDTIHFEIGQPDLNPSLKVKESLKKALDEEKFSYTESLGLLQLREKIVSHYKKTYNVYIEPSQVLLTPGTSGAFLIAYTLTLKKDGKLGLSDPSYPCYKNFAYMFDIEPIFMDIDKSTNYELTVEHLKKEKIDALQISSPSNPTGNIYSKDNLKELIDYCEKNDIAFISDELYHGLVYEKPANCALEFCSKAIIINGFSKYYCMPGMRLGWIIVPKDLVREAEIIAQNIFISAPTLSQYAALEAFDYEYLENIKNIFKERRDYLYKELNEVFKVDAKPDGAFYLWADVSKYSDDSFAFAKELLENIHIASTPGIDFGTNKTNKYLRFAYTRDINHMKEGIKRLKDYLQRRE</sequence>
<dbReference type="SUPFAM" id="SSF53383">
    <property type="entry name" value="PLP-dependent transferases"/>
    <property type="match status" value="1"/>
</dbReference>
<feature type="domain" description="Aminotransferase class I/classII large" evidence="6">
    <location>
        <begin position="23"/>
        <end position="364"/>
    </location>
</feature>
<dbReference type="OrthoDB" id="9803354at2"/>
<dbReference type="GO" id="GO:0030170">
    <property type="term" value="F:pyridoxal phosphate binding"/>
    <property type="evidence" value="ECO:0007669"/>
    <property type="project" value="InterPro"/>
</dbReference>